<evidence type="ECO:0000313" key="1">
    <source>
        <dbReference type="EMBL" id="ETV72627.1"/>
    </source>
</evidence>
<dbReference type="VEuPathDB" id="FungiDB:H257_12377"/>
<dbReference type="EMBL" id="KI913153">
    <property type="protein sequence ID" value="ETV72627.1"/>
    <property type="molecule type" value="Genomic_DNA"/>
</dbReference>
<gene>
    <name evidence="1" type="ORF">H257_12377</name>
</gene>
<reference evidence="1" key="1">
    <citation type="submission" date="2013-12" db="EMBL/GenBank/DDBJ databases">
        <title>The Genome Sequence of Aphanomyces astaci APO3.</title>
        <authorList>
            <consortium name="The Broad Institute Genomics Platform"/>
            <person name="Russ C."/>
            <person name="Tyler B."/>
            <person name="van West P."/>
            <person name="Dieguez-Uribeondo J."/>
            <person name="Young S.K."/>
            <person name="Zeng Q."/>
            <person name="Gargeya S."/>
            <person name="Fitzgerald M."/>
            <person name="Abouelleil A."/>
            <person name="Alvarado L."/>
            <person name="Chapman S.B."/>
            <person name="Gainer-Dewar J."/>
            <person name="Goldberg J."/>
            <person name="Griggs A."/>
            <person name="Gujja S."/>
            <person name="Hansen M."/>
            <person name="Howarth C."/>
            <person name="Imamovic A."/>
            <person name="Ireland A."/>
            <person name="Larimer J."/>
            <person name="McCowan C."/>
            <person name="Murphy C."/>
            <person name="Pearson M."/>
            <person name="Poon T.W."/>
            <person name="Priest M."/>
            <person name="Roberts A."/>
            <person name="Saif S."/>
            <person name="Shea T."/>
            <person name="Sykes S."/>
            <person name="Wortman J."/>
            <person name="Nusbaum C."/>
            <person name="Birren B."/>
        </authorList>
    </citation>
    <scope>NUCLEOTIDE SEQUENCE [LARGE SCALE GENOMIC DNA]</scope>
    <source>
        <strain evidence="1">APO3</strain>
    </source>
</reference>
<dbReference type="RefSeq" id="XP_009837855.1">
    <property type="nucleotide sequence ID" value="XM_009839553.1"/>
</dbReference>
<sequence>MTFPTMAALGLATLGWSVGRVHISLNTRHEDPRPAPRPSYITVRAHRAGRSSEHPVPCHQRSFDRWFTAQWLPKGKAFSCRLVISLDHIAGLPFQVDDAAWSVHVSHIRFKPLQHLINMSIQMIRVTLS</sequence>
<dbReference type="AlphaFoldDB" id="W4FYT8"/>
<proteinExistence type="predicted"/>
<protein>
    <submittedName>
        <fullName evidence="1">Uncharacterized protein</fullName>
    </submittedName>
</protein>
<name>W4FYT8_APHAT</name>
<organism evidence="1">
    <name type="scientific">Aphanomyces astaci</name>
    <name type="common">Crayfish plague agent</name>
    <dbReference type="NCBI Taxonomy" id="112090"/>
    <lineage>
        <taxon>Eukaryota</taxon>
        <taxon>Sar</taxon>
        <taxon>Stramenopiles</taxon>
        <taxon>Oomycota</taxon>
        <taxon>Saprolegniomycetes</taxon>
        <taxon>Saprolegniales</taxon>
        <taxon>Verrucalvaceae</taxon>
        <taxon>Aphanomyces</taxon>
    </lineage>
</organism>
<accession>W4FYT8</accession>
<dbReference type="GeneID" id="20814373"/>